<evidence type="ECO:0000313" key="2">
    <source>
        <dbReference type="EMBL" id="KAB1440694.1"/>
    </source>
</evidence>
<dbReference type="OrthoDB" id="2612080at2"/>
<organism evidence="2 3">
    <name type="scientific">Candidatus Galacturonatibacter soehngenii</name>
    <dbReference type="NCBI Taxonomy" id="2307010"/>
    <lineage>
        <taxon>Bacteria</taxon>
        <taxon>Bacillati</taxon>
        <taxon>Bacillota</taxon>
        <taxon>Clostridia</taxon>
        <taxon>Lachnospirales</taxon>
        <taxon>Lachnospiraceae</taxon>
        <taxon>Candidatus Galacturonatibacter</taxon>
    </lineage>
</organism>
<comment type="caution">
    <text evidence="2">The sequence shown here is derived from an EMBL/GenBank/DDBJ whole genome shotgun (WGS) entry which is preliminary data.</text>
</comment>
<keyword evidence="3" id="KW-1185">Reference proteome</keyword>
<protein>
    <submittedName>
        <fullName evidence="2">Uncharacterized protein</fullName>
    </submittedName>
</protein>
<sequence length="196" mass="22602">MELNRNKKIILMILAMILGVNLYGYINNNTKEIALAYNVNPETGIKELIVSCDYAELEYNELEDKAEIIALIKVKDNLSEKNSYFTYDNIEGKYLVGYYGERDVEVLKYYKSENQEAKKLNIIEPAAIKDNIYYHNEDYSKMVMGNEYIVYLSTENASGKYSIMAGSTGITKVNKVNEIEDYEDVTSLYDEEHNLN</sequence>
<name>A0A7V7QNP8_9FIRM</name>
<keyword evidence="1" id="KW-1133">Transmembrane helix</keyword>
<dbReference type="AlphaFoldDB" id="A0A7V7QNP8"/>
<reference evidence="2 3" key="2">
    <citation type="submission" date="2020-02" db="EMBL/GenBank/DDBJ databases">
        <title>Candidatus Galacturonibacter soehngenii shows hetero-acetogenic catabolism of galacturonic acid but lacks a canonical carbon monoxide dehydrogenase/acetyl-CoA synthase complex.</title>
        <authorList>
            <person name="Diender M."/>
            <person name="Stouten G.R."/>
            <person name="Petersen J.F."/>
            <person name="Nielsen P.H."/>
            <person name="Dueholm M.S."/>
            <person name="Pronk J.T."/>
            <person name="Van Loosdrecht M.C.M."/>
        </authorList>
    </citation>
    <scope>NUCLEOTIDE SEQUENCE [LARGE SCALE GENOMIC DNA]</scope>
    <source>
        <strain evidence="2">GalUA</strain>
    </source>
</reference>
<reference evidence="2 3" key="1">
    <citation type="submission" date="2019-09" db="EMBL/GenBank/DDBJ databases">
        <authorList>
            <person name="Valk L.C."/>
        </authorList>
    </citation>
    <scope>NUCLEOTIDE SEQUENCE [LARGE SCALE GENOMIC DNA]</scope>
    <source>
        <strain evidence="2">GalUA</strain>
    </source>
</reference>
<gene>
    <name evidence="2" type="ORF">F7O84_02390</name>
</gene>
<accession>A0A7V7QNP8</accession>
<evidence type="ECO:0000256" key="1">
    <source>
        <dbReference type="SAM" id="Phobius"/>
    </source>
</evidence>
<dbReference type="Proteomes" id="UP000461768">
    <property type="component" value="Unassembled WGS sequence"/>
</dbReference>
<feature type="transmembrane region" description="Helical" evidence="1">
    <location>
        <begin position="9"/>
        <end position="26"/>
    </location>
</feature>
<keyword evidence="1" id="KW-0472">Membrane</keyword>
<dbReference type="EMBL" id="WAGX01000003">
    <property type="protein sequence ID" value="KAB1440694.1"/>
    <property type="molecule type" value="Genomic_DNA"/>
</dbReference>
<dbReference type="RefSeq" id="WP_151141465.1">
    <property type="nucleotide sequence ID" value="NZ_WAGX01000003.1"/>
</dbReference>
<evidence type="ECO:0000313" key="3">
    <source>
        <dbReference type="Proteomes" id="UP000461768"/>
    </source>
</evidence>
<keyword evidence="1" id="KW-0812">Transmembrane</keyword>
<proteinExistence type="predicted"/>